<dbReference type="SUPFAM" id="SSF53300">
    <property type="entry name" value="vWA-like"/>
    <property type="match status" value="1"/>
</dbReference>
<keyword evidence="1" id="KW-0812">Transmembrane</keyword>
<dbReference type="AlphaFoldDB" id="A0A934RB24"/>
<dbReference type="InterPro" id="IPR002035">
    <property type="entry name" value="VWF_A"/>
</dbReference>
<gene>
    <name evidence="3" type="ORF">JIN81_01610</name>
</gene>
<reference evidence="3" key="1">
    <citation type="submission" date="2021-01" db="EMBL/GenBank/DDBJ databases">
        <title>Modified the classification status of verrucomicrobia.</title>
        <authorList>
            <person name="Feng X."/>
        </authorList>
    </citation>
    <scope>NUCLEOTIDE SEQUENCE</scope>
    <source>
        <strain evidence="3">KCTC 22201</strain>
    </source>
</reference>
<protein>
    <submittedName>
        <fullName evidence="3">VWA domain-containing protein</fullName>
    </submittedName>
</protein>
<evidence type="ECO:0000313" key="4">
    <source>
        <dbReference type="Proteomes" id="UP000658278"/>
    </source>
</evidence>
<feature type="transmembrane region" description="Helical" evidence="1">
    <location>
        <begin position="295"/>
        <end position="314"/>
    </location>
</feature>
<organism evidence="3 4">
    <name type="scientific">Haloferula rosea</name>
    <dbReference type="NCBI Taxonomy" id="490093"/>
    <lineage>
        <taxon>Bacteria</taxon>
        <taxon>Pseudomonadati</taxon>
        <taxon>Verrucomicrobiota</taxon>
        <taxon>Verrucomicrobiia</taxon>
        <taxon>Verrucomicrobiales</taxon>
        <taxon>Verrucomicrobiaceae</taxon>
        <taxon>Haloferula</taxon>
    </lineage>
</organism>
<evidence type="ECO:0000313" key="3">
    <source>
        <dbReference type="EMBL" id="MBK1825701.1"/>
    </source>
</evidence>
<evidence type="ECO:0000256" key="1">
    <source>
        <dbReference type="SAM" id="Phobius"/>
    </source>
</evidence>
<accession>A0A934RB24</accession>
<dbReference type="RefSeq" id="WP_200275622.1">
    <property type="nucleotide sequence ID" value="NZ_JAENII010000001.1"/>
</dbReference>
<proteinExistence type="predicted"/>
<keyword evidence="1" id="KW-0472">Membrane</keyword>
<feature type="domain" description="VWFA" evidence="2">
    <location>
        <begin position="93"/>
        <end position="207"/>
    </location>
</feature>
<name>A0A934RB24_9BACT</name>
<keyword evidence="1" id="KW-1133">Transmembrane helix</keyword>
<comment type="caution">
    <text evidence="3">The sequence shown here is derived from an EMBL/GenBank/DDBJ whole genome shotgun (WGS) entry which is preliminary data.</text>
</comment>
<keyword evidence="4" id="KW-1185">Reference proteome</keyword>
<dbReference type="Proteomes" id="UP000658278">
    <property type="component" value="Unassembled WGS sequence"/>
</dbReference>
<dbReference type="InterPro" id="IPR036465">
    <property type="entry name" value="vWFA_dom_sf"/>
</dbReference>
<dbReference type="Gene3D" id="3.40.50.410">
    <property type="entry name" value="von Willebrand factor, type A domain"/>
    <property type="match status" value="1"/>
</dbReference>
<dbReference type="CDD" id="cd00198">
    <property type="entry name" value="vWFA"/>
    <property type="match status" value="1"/>
</dbReference>
<sequence length="334" mass="36357">MMWHAENLPAIALGAALATALLAGLGEWLHARRIRRIAPLAFGPDAQPRAWTRAIPWLRVAAIATAAWSLVTLVSFDNRTRESKTGNNVERHLVVMLDVSPSMLLTDAGESGEMTRNARAAEVLKSVLDQLPDEHVSLTALGFYTEARMLVERCRDRELLLHLASGTPFHITYKPGKTDILASVNEAGKLIKDLPRKSATLLILSDGDSLPPTGLQPLPPAVAQAVVIGVGDPARGSFIDGHQSRQDTANLGQLARRLGARYYDCNFRPLPREALESLTAEPSVGSKWRVDRRMAALLLLAGSTSMLVLIPLFLDAFGSPWRHRPASLNPQTSP</sequence>
<dbReference type="Pfam" id="PF13519">
    <property type="entry name" value="VWA_2"/>
    <property type="match status" value="1"/>
</dbReference>
<evidence type="ECO:0000259" key="2">
    <source>
        <dbReference type="Pfam" id="PF13519"/>
    </source>
</evidence>
<dbReference type="EMBL" id="JAENII010000001">
    <property type="protein sequence ID" value="MBK1825701.1"/>
    <property type="molecule type" value="Genomic_DNA"/>
</dbReference>